<protein>
    <recommendedName>
        <fullName evidence="4">Integral membrane protein</fullName>
    </recommendedName>
</protein>
<gene>
    <name evidence="2" type="ORF">FC24_GL001352</name>
</gene>
<evidence type="ECO:0008006" key="4">
    <source>
        <dbReference type="Google" id="ProtNLM"/>
    </source>
</evidence>
<dbReference type="RefSeq" id="WP_057873920.1">
    <property type="nucleotide sequence ID" value="NZ_AYYI01000035.1"/>
</dbReference>
<reference evidence="2 3" key="1">
    <citation type="journal article" date="2015" name="Genome Announc.">
        <title>Expanding the biotechnology potential of lactobacilli through comparative genomics of 213 strains and associated genera.</title>
        <authorList>
            <person name="Sun Z."/>
            <person name="Harris H.M."/>
            <person name="McCann A."/>
            <person name="Guo C."/>
            <person name="Argimon S."/>
            <person name="Zhang W."/>
            <person name="Yang X."/>
            <person name="Jeffery I.B."/>
            <person name="Cooney J.C."/>
            <person name="Kagawa T.F."/>
            <person name="Liu W."/>
            <person name="Song Y."/>
            <person name="Salvetti E."/>
            <person name="Wrobel A."/>
            <person name="Rasinkangas P."/>
            <person name="Parkhill J."/>
            <person name="Rea M.C."/>
            <person name="O'Sullivan O."/>
            <person name="Ritari J."/>
            <person name="Douillard F.P."/>
            <person name="Paul Ross R."/>
            <person name="Yang R."/>
            <person name="Briner A.E."/>
            <person name="Felis G.E."/>
            <person name="de Vos W.M."/>
            <person name="Barrangou R."/>
            <person name="Klaenhammer T.R."/>
            <person name="Caufield P.W."/>
            <person name="Cui Y."/>
            <person name="Zhang H."/>
            <person name="O'Toole P.W."/>
        </authorList>
    </citation>
    <scope>NUCLEOTIDE SEQUENCE [LARGE SCALE GENOMIC DNA]</scope>
    <source>
        <strain evidence="2 3">DSM 20253</strain>
    </source>
</reference>
<sequence>MKKIQQLVKHPSVQVILLSFIITWVLPLIFHWLTIPKVIRIGALFIVVNMLAAIALGLYLAKRHLAGWWLFIFPGLFAGIVYLMYGRYGYWFAGIYLILSYLAYSLRKSVLSVAK</sequence>
<dbReference type="PATRIC" id="fig|1423796.3.peg.1378"/>
<accession>A0A0R2D3E7</accession>
<keyword evidence="1" id="KW-0472">Membrane</keyword>
<dbReference type="OrthoDB" id="2315763at2"/>
<evidence type="ECO:0000313" key="2">
    <source>
        <dbReference type="EMBL" id="KRM98400.1"/>
    </source>
</evidence>
<dbReference type="Proteomes" id="UP000051638">
    <property type="component" value="Unassembled WGS sequence"/>
</dbReference>
<dbReference type="STRING" id="1423796.FC24_GL001352"/>
<name>A0A0R2D3E7_9LACO</name>
<keyword evidence="1" id="KW-0812">Transmembrane</keyword>
<feature type="transmembrane region" description="Helical" evidence="1">
    <location>
        <begin position="90"/>
        <end position="106"/>
    </location>
</feature>
<organism evidence="2 3">
    <name type="scientific">Loigolactobacillus rennini DSM 20253</name>
    <dbReference type="NCBI Taxonomy" id="1423796"/>
    <lineage>
        <taxon>Bacteria</taxon>
        <taxon>Bacillati</taxon>
        <taxon>Bacillota</taxon>
        <taxon>Bacilli</taxon>
        <taxon>Lactobacillales</taxon>
        <taxon>Lactobacillaceae</taxon>
        <taxon>Loigolactobacillus</taxon>
    </lineage>
</organism>
<feature type="transmembrane region" description="Helical" evidence="1">
    <location>
        <begin position="39"/>
        <end position="60"/>
    </location>
</feature>
<dbReference type="EMBL" id="AYYI01000035">
    <property type="protein sequence ID" value="KRM98400.1"/>
    <property type="molecule type" value="Genomic_DNA"/>
</dbReference>
<proteinExistence type="predicted"/>
<feature type="transmembrane region" description="Helical" evidence="1">
    <location>
        <begin position="12"/>
        <end position="33"/>
    </location>
</feature>
<dbReference type="AlphaFoldDB" id="A0A0R2D3E7"/>
<evidence type="ECO:0000256" key="1">
    <source>
        <dbReference type="SAM" id="Phobius"/>
    </source>
</evidence>
<keyword evidence="1" id="KW-1133">Transmembrane helix</keyword>
<feature type="transmembrane region" description="Helical" evidence="1">
    <location>
        <begin position="67"/>
        <end position="84"/>
    </location>
</feature>
<comment type="caution">
    <text evidence="2">The sequence shown here is derived from an EMBL/GenBank/DDBJ whole genome shotgun (WGS) entry which is preliminary data.</text>
</comment>
<evidence type="ECO:0000313" key="3">
    <source>
        <dbReference type="Proteomes" id="UP000051638"/>
    </source>
</evidence>
<keyword evidence="3" id="KW-1185">Reference proteome</keyword>